<evidence type="ECO:0000313" key="2">
    <source>
        <dbReference type="Proteomes" id="UP001642464"/>
    </source>
</evidence>
<sequence length="275" mass="31515">MSKILLALLGLATGSLSVDEGRGGRNGWTAQLHRLDLETSVSACLLQTAAHREAANVSEAFRLRRTDVELRLNNSRLKTELTELTEQLVEAHWSRHELHMDFRKPLWLTLLVTAILLLGYLVIYFIHLVAFFSHRNSVRVANRRRPSWEAPEPVPKFEDYNEEVIKLRFCLGLRRKTVHRLIILLILITASGSYFASQGYFKPLEEKLVPFLYLGLVAILIGQAVLREVWQRNMKHFGPMIETMTKFSEAMQNFGENTLLKDLRESLGRVADFSG</sequence>
<organism evidence="1 2">
    <name type="scientific">Durusdinium trenchii</name>
    <dbReference type="NCBI Taxonomy" id="1381693"/>
    <lineage>
        <taxon>Eukaryota</taxon>
        <taxon>Sar</taxon>
        <taxon>Alveolata</taxon>
        <taxon>Dinophyceae</taxon>
        <taxon>Suessiales</taxon>
        <taxon>Symbiodiniaceae</taxon>
        <taxon>Durusdinium</taxon>
    </lineage>
</organism>
<proteinExistence type="predicted"/>
<comment type="caution">
    <text evidence="1">The sequence shown here is derived from an EMBL/GenBank/DDBJ whole genome shotgun (WGS) entry which is preliminary data.</text>
</comment>
<reference evidence="1 2" key="1">
    <citation type="submission" date="2024-02" db="EMBL/GenBank/DDBJ databases">
        <authorList>
            <person name="Chen Y."/>
            <person name="Shah S."/>
            <person name="Dougan E. K."/>
            <person name="Thang M."/>
            <person name="Chan C."/>
        </authorList>
    </citation>
    <scope>NUCLEOTIDE SEQUENCE [LARGE SCALE GENOMIC DNA]</scope>
</reference>
<dbReference type="Proteomes" id="UP001642464">
    <property type="component" value="Unassembled WGS sequence"/>
</dbReference>
<name>A0ABP0IFN7_9DINO</name>
<gene>
    <name evidence="1" type="ORF">SCF082_LOCUS6921</name>
</gene>
<dbReference type="EMBL" id="CAXAMM010003836">
    <property type="protein sequence ID" value="CAK9001431.1"/>
    <property type="molecule type" value="Genomic_DNA"/>
</dbReference>
<protein>
    <submittedName>
        <fullName evidence="1">Uncharacterized protein</fullName>
    </submittedName>
</protein>
<keyword evidence="2" id="KW-1185">Reference proteome</keyword>
<accession>A0ABP0IFN7</accession>
<evidence type="ECO:0000313" key="1">
    <source>
        <dbReference type="EMBL" id="CAK9001431.1"/>
    </source>
</evidence>